<gene>
    <name evidence="3" type="ORF">FSPOR_4168</name>
</gene>
<dbReference type="AlphaFoldDB" id="A0A395SCY6"/>
<dbReference type="InterPro" id="IPR021084">
    <property type="entry name" value="Het-s_prion_dom"/>
</dbReference>
<dbReference type="Pfam" id="PF14479">
    <property type="entry name" value="HeLo"/>
    <property type="match status" value="1"/>
</dbReference>
<evidence type="ECO:0000259" key="1">
    <source>
        <dbReference type="Pfam" id="PF11558"/>
    </source>
</evidence>
<dbReference type="PANTHER" id="PTHR37542:SF3">
    <property type="entry name" value="PRION-INHIBITION AND PROPAGATION HELO DOMAIN-CONTAINING PROTEIN"/>
    <property type="match status" value="1"/>
</dbReference>
<protein>
    <recommendedName>
        <fullName evidence="5">Prion-inhibition and propagation HeLo domain-containing protein</fullName>
    </recommendedName>
</protein>
<evidence type="ECO:0008006" key="5">
    <source>
        <dbReference type="Google" id="ProtNLM"/>
    </source>
</evidence>
<organism evidence="3 4">
    <name type="scientific">Fusarium sporotrichioides</name>
    <dbReference type="NCBI Taxonomy" id="5514"/>
    <lineage>
        <taxon>Eukaryota</taxon>
        <taxon>Fungi</taxon>
        <taxon>Dikarya</taxon>
        <taxon>Ascomycota</taxon>
        <taxon>Pezizomycotina</taxon>
        <taxon>Sordariomycetes</taxon>
        <taxon>Hypocreomycetidae</taxon>
        <taxon>Hypocreales</taxon>
        <taxon>Nectriaceae</taxon>
        <taxon>Fusarium</taxon>
    </lineage>
</organism>
<comment type="caution">
    <text evidence="3">The sequence shown here is derived from an EMBL/GenBank/DDBJ whole genome shotgun (WGS) entry which is preliminary data.</text>
</comment>
<keyword evidence="4" id="KW-1185">Reference proteome</keyword>
<evidence type="ECO:0000259" key="2">
    <source>
        <dbReference type="Pfam" id="PF14479"/>
    </source>
</evidence>
<evidence type="ECO:0000313" key="3">
    <source>
        <dbReference type="EMBL" id="RGP70268.1"/>
    </source>
</evidence>
<dbReference type="Pfam" id="PF11558">
    <property type="entry name" value="HET-s_218-289"/>
    <property type="match status" value="1"/>
</dbReference>
<dbReference type="Gene3D" id="1.20.120.1020">
    <property type="entry name" value="Prion-inhibition and propagation, HeLo domain"/>
    <property type="match status" value="1"/>
</dbReference>
<accession>A0A395SCY6</accession>
<feature type="domain" description="Het-s prion-forming" evidence="1">
    <location>
        <begin position="219"/>
        <end position="281"/>
    </location>
</feature>
<proteinExistence type="predicted"/>
<evidence type="ECO:0000313" key="4">
    <source>
        <dbReference type="Proteomes" id="UP000266152"/>
    </source>
</evidence>
<name>A0A395SCY6_FUSSP</name>
<feature type="domain" description="Prion-inhibition and propagation HeLo" evidence="2">
    <location>
        <begin position="6"/>
        <end position="201"/>
    </location>
</feature>
<reference evidence="3 4" key="1">
    <citation type="journal article" date="2018" name="PLoS Pathog.">
        <title>Evolution of structural diversity of trichothecenes, a family of toxins produced by plant pathogenic and entomopathogenic fungi.</title>
        <authorList>
            <person name="Proctor R.H."/>
            <person name="McCormick S.P."/>
            <person name="Kim H.S."/>
            <person name="Cardoza R.E."/>
            <person name="Stanley A.M."/>
            <person name="Lindo L."/>
            <person name="Kelly A."/>
            <person name="Brown D.W."/>
            <person name="Lee T."/>
            <person name="Vaughan M.M."/>
            <person name="Alexander N.J."/>
            <person name="Busman M."/>
            <person name="Gutierrez S."/>
        </authorList>
    </citation>
    <scope>NUCLEOTIDE SEQUENCE [LARGE SCALE GENOMIC DNA]</scope>
    <source>
        <strain evidence="3 4">NRRL 3299</strain>
    </source>
</reference>
<dbReference type="InterPro" id="IPR029498">
    <property type="entry name" value="HeLo_dom"/>
</dbReference>
<dbReference type="PANTHER" id="PTHR37542">
    <property type="entry name" value="HELO DOMAIN-CONTAINING PROTEIN-RELATED"/>
    <property type="match status" value="1"/>
</dbReference>
<dbReference type="Proteomes" id="UP000266152">
    <property type="component" value="Unassembled WGS sequence"/>
</dbReference>
<dbReference type="InterPro" id="IPR038305">
    <property type="entry name" value="HeLo_sf"/>
</dbReference>
<sequence>MSEVLGTDAGAISVAALFNNCIDCFEHIQISRHFGDEFSRYQLRLDVAKCRLSRWGAAVDVNHDSRFFGKASRDPTTALARGLLEEMVARFKATHRASLLYETISKESDMGICCEADLDTVSQRLHNRFRELTIQRQNGVVLTKKPHWAVYDKKKMGRMIDDIFDLINDLEHVFPATPRATGRLVQMEIEEVHDQQELRMIQEVAKDSDPVLEDTTRYKLQEITGKNTAGRISGKGSVNIGHTFVKDPFVHSNGFRDKTVNHVDEVDGGETSRVNIGNTYGVKGFWD</sequence>
<dbReference type="STRING" id="5514.A0A395SCY6"/>
<dbReference type="EMBL" id="PXOF01000053">
    <property type="protein sequence ID" value="RGP70268.1"/>
    <property type="molecule type" value="Genomic_DNA"/>
</dbReference>